<keyword evidence="2" id="KW-1185">Reference proteome</keyword>
<name>A0ABY6I101_9ARCH</name>
<sequence length="123" mass="14379">MTEQDCLELESQISKTIKKNRAELREKVSQLSKGILEEDDFLIYLINEFTRMHKEISSYTRIHVKRLKHLNSKELIEDNIIKAAIIETLFELLPGKTNTQDISRNLLKSEQRSELLYSASTQN</sequence>
<dbReference type="Proteomes" id="UP001208689">
    <property type="component" value="Chromosome"/>
</dbReference>
<proteinExistence type="predicted"/>
<protein>
    <recommendedName>
        <fullName evidence="3">Tetrapyrrole biosynthesis glutamyl-tRNA reductase dimerisation domain-containing protein</fullName>
    </recommendedName>
</protein>
<dbReference type="EMBL" id="CP104013">
    <property type="protein sequence ID" value="UYP48496.1"/>
    <property type="molecule type" value="Genomic_DNA"/>
</dbReference>
<evidence type="ECO:0000313" key="2">
    <source>
        <dbReference type="Proteomes" id="UP001208689"/>
    </source>
</evidence>
<evidence type="ECO:0008006" key="3">
    <source>
        <dbReference type="Google" id="ProtNLM"/>
    </source>
</evidence>
<accession>A0ABY6I101</accession>
<gene>
    <name evidence="1" type="ORF">NEF87_004781</name>
</gene>
<reference evidence="1" key="1">
    <citation type="submission" date="2022-09" db="EMBL/GenBank/DDBJ databases">
        <title>Actin cytoskeleton and complex cell architecture in an #Asgard archaeon.</title>
        <authorList>
            <person name="Ponce Toledo R.I."/>
            <person name="Schleper C."/>
            <person name="Rodrigues Oliveira T."/>
            <person name="Wollweber F."/>
            <person name="Xu J."/>
            <person name="Rittmann S."/>
            <person name="Klingl A."/>
            <person name="Pilhofer M."/>
        </authorList>
    </citation>
    <scope>NUCLEOTIDE SEQUENCE</scope>
    <source>
        <strain evidence="1">B-35</strain>
    </source>
</reference>
<organism evidence="1 2">
    <name type="scientific">Candidatus Lokiarchaeum ossiferum</name>
    <dbReference type="NCBI Taxonomy" id="2951803"/>
    <lineage>
        <taxon>Archaea</taxon>
        <taxon>Promethearchaeati</taxon>
        <taxon>Promethearchaeota</taxon>
        <taxon>Promethearchaeia</taxon>
        <taxon>Promethearchaeales</taxon>
        <taxon>Promethearchaeaceae</taxon>
        <taxon>Candidatus Lokiarchaeum</taxon>
    </lineage>
</organism>
<evidence type="ECO:0000313" key="1">
    <source>
        <dbReference type="EMBL" id="UYP48496.1"/>
    </source>
</evidence>